<dbReference type="Gene3D" id="3.40.50.1110">
    <property type="entry name" value="SGNH hydrolase"/>
    <property type="match status" value="1"/>
</dbReference>
<dbReference type="GO" id="GO:0016788">
    <property type="term" value="F:hydrolase activity, acting on ester bonds"/>
    <property type="evidence" value="ECO:0007669"/>
    <property type="project" value="InterPro"/>
</dbReference>
<gene>
    <name evidence="4" type="ORF">WN944_012358</name>
</gene>
<dbReference type="FunFam" id="3.40.50.1110:FF:000002">
    <property type="entry name" value="isoamyl acetate-hydrolyzing esterase 1 homolog"/>
    <property type="match status" value="1"/>
</dbReference>
<evidence type="ECO:0008006" key="6">
    <source>
        <dbReference type="Google" id="ProtNLM"/>
    </source>
</evidence>
<dbReference type="CDD" id="cd01838">
    <property type="entry name" value="Isoamyl_acetate_hydrolase_like"/>
    <property type="match status" value="1"/>
</dbReference>
<comment type="similarity">
    <text evidence="1">Belongs to the 'GDSL' lipolytic enzyme family.</text>
</comment>
<dbReference type="AlphaFoldDB" id="A0AAP0MZQ5"/>
<dbReference type="InterPro" id="IPR001087">
    <property type="entry name" value="GDSL"/>
</dbReference>
<dbReference type="GO" id="GO:0016042">
    <property type="term" value="P:lipid catabolic process"/>
    <property type="evidence" value="ECO:0007669"/>
    <property type="project" value="UniProtKB-KW"/>
</dbReference>
<name>A0AAP0MZQ5_9ROSI</name>
<protein>
    <recommendedName>
        <fullName evidence="6">SGNH hydrolase-type esterase domain-containing protein</fullName>
    </recommendedName>
</protein>
<dbReference type="SUPFAM" id="SSF52266">
    <property type="entry name" value="SGNH hydrolase"/>
    <property type="match status" value="1"/>
</dbReference>
<accession>A0AAP0MZQ5</accession>
<comment type="caution">
    <text evidence="4">The sequence shown here is derived from an EMBL/GenBank/DDBJ whole genome shotgun (WGS) entry which is preliminary data.</text>
</comment>
<dbReference type="Pfam" id="PF00657">
    <property type="entry name" value="Lipase_GDSL"/>
    <property type="match status" value="1"/>
</dbReference>
<keyword evidence="5" id="KW-1185">Reference proteome</keyword>
<proteinExistence type="inferred from homology"/>
<evidence type="ECO:0000256" key="3">
    <source>
        <dbReference type="ARBA" id="ARBA00022963"/>
    </source>
</evidence>
<evidence type="ECO:0000313" key="4">
    <source>
        <dbReference type="EMBL" id="KAK9223909.1"/>
    </source>
</evidence>
<keyword evidence="3" id="KW-0443">Lipid metabolism</keyword>
<dbReference type="InterPro" id="IPR036514">
    <property type="entry name" value="SGNH_hydro_sf"/>
</dbReference>
<keyword evidence="3" id="KW-0442">Lipid degradation</keyword>
<dbReference type="PANTHER" id="PTHR14209:SF19">
    <property type="entry name" value="ISOAMYL ACETATE-HYDROLYZING ESTERASE 1 HOMOLOG"/>
    <property type="match status" value="1"/>
</dbReference>
<sequence length="300" mass="33653">MRPKIYLFGDSITESSFTYGGWGASLAHHFSRTVDVVLRGYSGYNTRWAVKVMERVLPAANGESESERQRVSTIAVAVFFGANDACLPDRCGAFQHVPLHEYKHNLHSIVSFLKNRWPNTLVLLITPPPIDEEARLKHPYVENPTGLPERTNEAAGAYAKACIEVAGECGLPVVDLWTKMQQLADWKTAYLSDGLHLNETGNRVVFEEVVMKLKTEGLSLENLPVDLPMISEIDPNDPLKAFEGYLRIQLSCIDQLDERSVFVQSRKLCKRTLIDIWKLLLAGKASSDDLQYAEAFQISI</sequence>
<evidence type="ECO:0000256" key="2">
    <source>
        <dbReference type="ARBA" id="ARBA00022801"/>
    </source>
</evidence>
<dbReference type="EMBL" id="JBCGBO010000002">
    <property type="protein sequence ID" value="KAK9223909.1"/>
    <property type="molecule type" value="Genomic_DNA"/>
</dbReference>
<organism evidence="4 5">
    <name type="scientific">Citrus x changshan-huyou</name>
    <dbReference type="NCBI Taxonomy" id="2935761"/>
    <lineage>
        <taxon>Eukaryota</taxon>
        <taxon>Viridiplantae</taxon>
        <taxon>Streptophyta</taxon>
        <taxon>Embryophyta</taxon>
        <taxon>Tracheophyta</taxon>
        <taxon>Spermatophyta</taxon>
        <taxon>Magnoliopsida</taxon>
        <taxon>eudicotyledons</taxon>
        <taxon>Gunneridae</taxon>
        <taxon>Pentapetalae</taxon>
        <taxon>rosids</taxon>
        <taxon>malvids</taxon>
        <taxon>Sapindales</taxon>
        <taxon>Rutaceae</taxon>
        <taxon>Aurantioideae</taxon>
        <taxon>Citrus</taxon>
    </lineage>
</organism>
<keyword evidence="2" id="KW-0378">Hydrolase</keyword>
<dbReference type="Proteomes" id="UP001428341">
    <property type="component" value="Unassembled WGS sequence"/>
</dbReference>
<dbReference type="InterPro" id="IPR045136">
    <property type="entry name" value="Iah1-like"/>
</dbReference>
<evidence type="ECO:0000256" key="1">
    <source>
        <dbReference type="ARBA" id="ARBA00008668"/>
    </source>
</evidence>
<evidence type="ECO:0000313" key="5">
    <source>
        <dbReference type="Proteomes" id="UP001428341"/>
    </source>
</evidence>
<dbReference type="PANTHER" id="PTHR14209">
    <property type="entry name" value="ISOAMYL ACETATE-HYDROLYZING ESTERASE 1"/>
    <property type="match status" value="1"/>
</dbReference>
<reference evidence="4 5" key="1">
    <citation type="submission" date="2024-05" db="EMBL/GenBank/DDBJ databases">
        <title>Haplotype-resolved chromosome-level genome assembly of Huyou (Citrus changshanensis).</title>
        <authorList>
            <person name="Miao C."/>
            <person name="Chen W."/>
            <person name="Wu Y."/>
            <person name="Wang L."/>
            <person name="Zhao S."/>
            <person name="Grierson D."/>
            <person name="Xu C."/>
            <person name="Chen K."/>
        </authorList>
    </citation>
    <scope>NUCLEOTIDE SEQUENCE [LARGE SCALE GENOMIC DNA]</scope>
    <source>
        <strain evidence="4">01-14</strain>
        <tissue evidence="4">Leaf</tissue>
    </source>
</reference>